<evidence type="ECO:0000256" key="14">
    <source>
        <dbReference type="ARBA" id="ARBA00034417"/>
    </source>
</evidence>
<evidence type="ECO:0000256" key="2">
    <source>
        <dbReference type="ARBA" id="ARBA00004713"/>
    </source>
</evidence>
<keyword evidence="17" id="KW-1185">Reference proteome</keyword>
<dbReference type="GO" id="GO:0016301">
    <property type="term" value="F:kinase activity"/>
    <property type="evidence" value="ECO:0007669"/>
    <property type="project" value="UniProtKB-KW"/>
</dbReference>
<dbReference type="InterPro" id="IPR011009">
    <property type="entry name" value="Kinase-like_dom_sf"/>
</dbReference>
<dbReference type="RefSeq" id="WP_192506559.1">
    <property type="nucleotide sequence ID" value="NZ_AQGV01000012.1"/>
</dbReference>
<keyword evidence="5 15" id="KW-1003">Cell membrane</keyword>
<evidence type="ECO:0000256" key="11">
    <source>
        <dbReference type="ARBA" id="ARBA00022985"/>
    </source>
</evidence>
<evidence type="ECO:0000256" key="15">
    <source>
        <dbReference type="HAMAP-Rule" id="MF_00521"/>
    </source>
</evidence>
<keyword evidence="7 15" id="KW-0808">Transferase</keyword>
<evidence type="ECO:0000256" key="1">
    <source>
        <dbReference type="ARBA" id="ARBA00004515"/>
    </source>
</evidence>
<name>A0ABR9E7W7_9GAMM</name>
<keyword evidence="8 15" id="KW-0547">Nucleotide-binding</keyword>
<comment type="subcellular location">
    <subcellularLocation>
        <location evidence="1 15">Cell inner membrane</location>
        <topology evidence="1 15">Peripheral membrane protein</topology>
        <orientation evidence="1 15">Cytoplasmic side</orientation>
    </subcellularLocation>
</comment>
<dbReference type="Gene3D" id="1.10.510.10">
    <property type="entry name" value="Transferase(Phosphotransferase) domain 1"/>
    <property type="match status" value="1"/>
</dbReference>
<dbReference type="HAMAP" id="MF_00521">
    <property type="entry name" value="KDO_kinase"/>
    <property type="match status" value="1"/>
</dbReference>
<evidence type="ECO:0000256" key="3">
    <source>
        <dbReference type="ARBA" id="ARBA00010327"/>
    </source>
</evidence>
<comment type="catalytic activity">
    <reaction evidence="14 15">
        <text>an alpha-Kdo-(2-&gt;6)-lipid IVA + ATP = a 4-O-phospho-alpha-Kdo-(2-&gt;6)-lipid IVA + ADP + H(+)</text>
        <dbReference type="Rhea" id="RHEA:74271"/>
        <dbReference type="ChEBI" id="CHEBI:15378"/>
        <dbReference type="ChEBI" id="CHEBI:30616"/>
        <dbReference type="ChEBI" id="CHEBI:176428"/>
        <dbReference type="ChEBI" id="CHEBI:193140"/>
        <dbReference type="ChEBI" id="CHEBI:456216"/>
        <dbReference type="EC" id="2.7.1.166"/>
    </reaction>
</comment>
<feature type="active site" evidence="15">
    <location>
        <position position="166"/>
    </location>
</feature>
<evidence type="ECO:0000256" key="10">
    <source>
        <dbReference type="ARBA" id="ARBA00022840"/>
    </source>
</evidence>
<comment type="similarity">
    <text evidence="3 15">Belongs to the protein kinase superfamily. KdkA/RfaP family.</text>
</comment>
<dbReference type="Pfam" id="PF06293">
    <property type="entry name" value="Kdo"/>
    <property type="match status" value="1"/>
</dbReference>
<dbReference type="EC" id="2.7.1.166" evidence="4 15"/>
<evidence type="ECO:0000256" key="13">
    <source>
        <dbReference type="ARBA" id="ARBA00029511"/>
    </source>
</evidence>
<reference evidence="16 17" key="1">
    <citation type="submission" date="2015-03" db="EMBL/GenBank/DDBJ databases">
        <title>Genome sequence of Pseudoalteromonas aurantia.</title>
        <authorList>
            <person name="Xie B.-B."/>
            <person name="Rong J.-C."/>
            <person name="Qin Q.-L."/>
            <person name="Zhang Y.-Z."/>
        </authorList>
    </citation>
    <scope>NUCLEOTIDE SEQUENCE [LARGE SCALE GENOMIC DNA]</scope>
    <source>
        <strain evidence="16 17">208</strain>
    </source>
</reference>
<dbReference type="Proteomes" id="UP000615755">
    <property type="component" value="Unassembled WGS sequence"/>
</dbReference>
<dbReference type="NCBIfam" id="NF002475">
    <property type="entry name" value="PRK01723.1"/>
    <property type="match status" value="1"/>
</dbReference>
<evidence type="ECO:0000256" key="9">
    <source>
        <dbReference type="ARBA" id="ARBA00022777"/>
    </source>
</evidence>
<dbReference type="SUPFAM" id="SSF56112">
    <property type="entry name" value="Protein kinase-like (PK-like)"/>
    <property type="match status" value="1"/>
</dbReference>
<evidence type="ECO:0000256" key="5">
    <source>
        <dbReference type="ARBA" id="ARBA00022475"/>
    </source>
</evidence>
<keyword evidence="10 15" id="KW-0067">ATP-binding</keyword>
<evidence type="ECO:0000256" key="6">
    <source>
        <dbReference type="ARBA" id="ARBA00022519"/>
    </source>
</evidence>
<protein>
    <recommendedName>
        <fullName evidence="13 15">3-deoxy-D-manno-octulosonic acid kinase</fullName>
        <shortName evidence="15">Kdo kinase</shortName>
        <ecNumber evidence="4 15">2.7.1.166</ecNumber>
    </recommendedName>
</protein>
<comment type="function">
    <text evidence="15">Catalyzes the ATP-dependent phosphorylation of the 3-deoxy-D-manno-octulosonic acid (Kdo) residue in Kdo-lipid IV(A) at the 4-OH position.</text>
</comment>
<keyword evidence="11 15" id="KW-0448">Lipopolysaccharide biosynthesis</keyword>
<comment type="caution">
    <text evidence="16">The sequence shown here is derived from an EMBL/GenBank/DDBJ whole genome shotgun (WGS) entry which is preliminary data.</text>
</comment>
<evidence type="ECO:0000256" key="12">
    <source>
        <dbReference type="ARBA" id="ARBA00023136"/>
    </source>
</evidence>
<evidence type="ECO:0000256" key="8">
    <source>
        <dbReference type="ARBA" id="ARBA00022741"/>
    </source>
</evidence>
<evidence type="ECO:0000256" key="4">
    <source>
        <dbReference type="ARBA" id="ARBA00011988"/>
    </source>
</evidence>
<organism evidence="16 17">
    <name type="scientific">Pseudoalteromonas aurantia 208</name>
    <dbReference type="NCBI Taxonomy" id="1314867"/>
    <lineage>
        <taxon>Bacteria</taxon>
        <taxon>Pseudomonadati</taxon>
        <taxon>Pseudomonadota</taxon>
        <taxon>Gammaproteobacteria</taxon>
        <taxon>Alteromonadales</taxon>
        <taxon>Pseudoalteromonadaceae</taxon>
        <taxon>Pseudoalteromonas</taxon>
    </lineage>
</organism>
<evidence type="ECO:0000313" key="17">
    <source>
        <dbReference type="Proteomes" id="UP000615755"/>
    </source>
</evidence>
<proteinExistence type="inferred from homology"/>
<dbReference type="EMBL" id="AQGV01000012">
    <property type="protein sequence ID" value="MBE0367088.1"/>
    <property type="molecule type" value="Genomic_DNA"/>
</dbReference>
<sequence length="239" mass="27581">MHINDTKQGYILSPEYVEPSFPAKYFDASYWQQKNAIVGTKEGRATAWFFKHNDTVNVLKHYWRGGIIGKILSDQYIYTGLKNSRVYREFLLMCELQKRGLAVPQPIAARVTKSLLIYRGDLITSAIPGAISLCELLQTQPLTDQNLSDVALTIAEFHNAGVYHADLNINNILFDDKGKVYLIDFDRGELRKPALDWQNSNIERLQRSLHKEAGKWPTFYFTPDNWVSFHTHYMDARHP</sequence>
<gene>
    <name evidence="15 16" type="primary">kdkA</name>
    <name evidence="16" type="ORF">PAUR_a0393</name>
</gene>
<accession>A0ABR9E7W7</accession>
<keyword evidence="12 15" id="KW-0472">Membrane</keyword>
<keyword evidence="6 15" id="KW-0997">Cell inner membrane</keyword>
<comment type="pathway">
    <text evidence="2 15">Bacterial outer membrane biogenesis; LPS core biosynthesis.</text>
</comment>
<evidence type="ECO:0000313" key="16">
    <source>
        <dbReference type="EMBL" id="MBE0367088.1"/>
    </source>
</evidence>
<keyword evidence="9 15" id="KW-0418">Kinase</keyword>
<evidence type="ECO:0000256" key="7">
    <source>
        <dbReference type="ARBA" id="ARBA00022679"/>
    </source>
</evidence>
<dbReference type="InterPro" id="IPR022826">
    <property type="entry name" value="KDO_kinase"/>
</dbReference>